<evidence type="ECO:0000256" key="1">
    <source>
        <dbReference type="ARBA" id="ARBA00008984"/>
    </source>
</evidence>
<protein>
    <submittedName>
        <fullName evidence="4">tRNA 2-thiouridine synthesizing protein A</fullName>
    </submittedName>
</protein>
<evidence type="ECO:0000313" key="4">
    <source>
        <dbReference type="EMBL" id="TCS40792.1"/>
    </source>
</evidence>
<dbReference type="SUPFAM" id="SSF64307">
    <property type="entry name" value="SirA-like"/>
    <property type="match status" value="1"/>
</dbReference>
<name>A0A4R3I6J0_9GAMM</name>
<dbReference type="PROSITE" id="PS01148">
    <property type="entry name" value="UPF0033"/>
    <property type="match status" value="1"/>
</dbReference>
<keyword evidence="5" id="KW-1185">Reference proteome</keyword>
<sequence length="95" mass="10576">MNNDQQEKTGVSIMNSDETGSVTIDTTGMRCPMPLLKLKQALNTIRAGECIQLVSTDAGSQRDIPAFIAMTNHELKQQCEREGEYRFWVIKGDAV</sequence>
<comment type="caution">
    <text evidence="4">The sequence shown here is derived from an EMBL/GenBank/DDBJ whole genome shotgun (WGS) entry which is preliminary data.</text>
</comment>
<accession>A0A4R3I6J0</accession>
<feature type="domain" description="UPF0033" evidence="3">
    <location>
        <begin position="24"/>
        <end position="48"/>
    </location>
</feature>
<dbReference type="Proteomes" id="UP000295793">
    <property type="component" value="Unassembled WGS sequence"/>
</dbReference>
<dbReference type="EMBL" id="SLZR01000008">
    <property type="protein sequence ID" value="TCS40792.1"/>
    <property type="molecule type" value="Genomic_DNA"/>
</dbReference>
<dbReference type="CDD" id="cd00291">
    <property type="entry name" value="SirA_YedF_YeeD"/>
    <property type="match status" value="1"/>
</dbReference>
<reference evidence="4 5" key="1">
    <citation type="submission" date="2019-03" db="EMBL/GenBank/DDBJ databases">
        <title>Genomic Encyclopedia of Archaeal and Bacterial Type Strains, Phase II (KMG-II): from individual species to whole genera.</title>
        <authorList>
            <person name="Goeker M."/>
        </authorList>
    </citation>
    <scope>NUCLEOTIDE SEQUENCE [LARGE SCALE GENOMIC DNA]</scope>
    <source>
        <strain evidence="4 5">DSM 15388</strain>
    </source>
</reference>
<evidence type="ECO:0000259" key="3">
    <source>
        <dbReference type="PROSITE" id="PS01148"/>
    </source>
</evidence>
<proteinExistence type="inferred from homology"/>
<dbReference type="InterPro" id="IPR001455">
    <property type="entry name" value="TusA-like"/>
</dbReference>
<dbReference type="Gene3D" id="3.30.110.40">
    <property type="entry name" value="TusA-like domain"/>
    <property type="match status" value="1"/>
</dbReference>
<organism evidence="4 5">
    <name type="scientific">Reinekea marinisedimentorum</name>
    <dbReference type="NCBI Taxonomy" id="230495"/>
    <lineage>
        <taxon>Bacteria</taxon>
        <taxon>Pseudomonadati</taxon>
        <taxon>Pseudomonadota</taxon>
        <taxon>Gammaproteobacteria</taxon>
        <taxon>Oceanospirillales</taxon>
        <taxon>Saccharospirillaceae</taxon>
        <taxon>Reinekea</taxon>
    </lineage>
</organism>
<dbReference type="PANTHER" id="PTHR33279:SF2">
    <property type="entry name" value="SULFUR CARRIER PROTEIN TUSA"/>
    <property type="match status" value="1"/>
</dbReference>
<feature type="region of interest" description="Disordered" evidence="2">
    <location>
        <begin position="1"/>
        <end position="25"/>
    </location>
</feature>
<evidence type="ECO:0000313" key="5">
    <source>
        <dbReference type="Proteomes" id="UP000295793"/>
    </source>
</evidence>
<dbReference type="PANTHER" id="PTHR33279">
    <property type="entry name" value="SULFUR CARRIER PROTEIN YEDF-RELATED"/>
    <property type="match status" value="1"/>
</dbReference>
<dbReference type="AlphaFoldDB" id="A0A4R3I6J0"/>
<comment type="similarity">
    <text evidence="1">Belongs to the sulfur carrier protein TusA family.</text>
</comment>
<dbReference type="InterPro" id="IPR036868">
    <property type="entry name" value="TusA-like_sf"/>
</dbReference>
<gene>
    <name evidence="4" type="ORF">BCF53_108159</name>
</gene>
<dbReference type="Pfam" id="PF01206">
    <property type="entry name" value="TusA"/>
    <property type="match status" value="1"/>
</dbReference>
<evidence type="ECO:0000256" key="2">
    <source>
        <dbReference type="SAM" id="MobiDB-lite"/>
    </source>
</evidence>